<reference evidence="1" key="1">
    <citation type="submission" date="2020-05" db="EMBL/GenBank/DDBJ databases">
        <title>Large-scale comparative analyses of tick genomes elucidate their genetic diversity and vector capacities.</title>
        <authorList>
            <person name="Jia N."/>
            <person name="Wang J."/>
            <person name="Shi W."/>
            <person name="Du L."/>
            <person name="Sun Y."/>
            <person name="Zhan W."/>
            <person name="Jiang J."/>
            <person name="Wang Q."/>
            <person name="Zhang B."/>
            <person name="Ji P."/>
            <person name="Sakyi L.B."/>
            <person name="Cui X."/>
            <person name="Yuan T."/>
            <person name="Jiang B."/>
            <person name="Yang W."/>
            <person name="Lam T.T.-Y."/>
            <person name="Chang Q."/>
            <person name="Ding S."/>
            <person name="Wang X."/>
            <person name="Zhu J."/>
            <person name="Ruan X."/>
            <person name="Zhao L."/>
            <person name="Wei J."/>
            <person name="Que T."/>
            <person name="Du C."/>
            <person name="Cheng J."/>
            <person name="Dai P."/>
            <person name="Han X."/>
            <person name="Huang E."/>
            <person name="Gao Y."/>
            <person name="Liu J."/>
            <person name="Shao H."/>
            <person name="Ye R."/>
            <person name="Li L."/>
            <person name="Wei W."/>
            <person name="Wang X."/>
            <person name="Wang C."/>
            <person name="Yang T."/>
            <person name="Huo Q."/>
            <person name="Li W."/>
            <person name="Guo W."/>
            <person name="Chen H."/>
            <person name="Zhou L."/>
            <person name="Ni X."/>
            <person name="Tian J."/>
            <person name="Zhou Y."/>
            <person name="Sheng Y."/>
            <person name="Liu T."/>
            <person name="Pan Y."/>
            <person name="Xia L."/>
            <person name="Li J."/>
            <person name="Zhao F."/>
            <person name="Cao W."/>
        </authorList>
    </citation>
    <scope>NUCLEOTIDE SEQUENCE</scope>
    <source>
        <strain evidence="1">Hyas-2018</strain>
    </source>
</reference>
<protein>
    <submittedName>
        <fullName evidence="1">Uncharacterized protein</fullName>
    </submittedName>
</protein>
<sequence length="110" mass="12544">MTFERLAEFSVRTSDCSSTAQVSIAVGWTPQEPEQFSRLEDTVDKHTPTIEQLSLSDNNIKGQSLAPAKFVFRGPNSHFRSPSREADERVCCWYHRRLHEQATHCTQTCS</sequence>
<keyword evidence="2" id="KW-1185">Reference proteome</keyword>
<evidence type="ECO:0000313" key="1">
    <source>
        <dbReference type="EMBL" id="KAH6940280.1"/>
    </source>
</evidence>
<dbReference type="EMBL" id="CM023482">
    <property type="protein sequence ID" value="KAH6940280.1"/>
    <property type="molecule type" value="Genomic_DNA"/>
</dbReference>
<name>A0ACB7T039_HYAAI</name>
<accession>A0ACB7T039</accession>
<proteinExistence type="predicted"/>
<evidence type="ECO:0000313" key="2">
    <source>
        <dbReference type="Proteomes" id="UP000821845"/>
    </source>
</evidence>
<dbReference type="Proteomes" id="UP000821845">
    <property type="component" value="Chromosome 2"/>
</dbReference>
<organism evidence="1 2">
    <name type="scientific">Hyalomma asiaticum</name>
    <name type="common">Tick</name>
    <dbReference type="NCBI Taxonomy" id="266040"/>
    <lineage>
        <taxon>Eukaryota</taxon>
        <taxon>Metazoa</taxon>
        <taxon>Ecdysozoa</taxon>
        <taxon>Arthropoda</taxon>
        <taxon>Chelicerata</taxon>
        <taxon>Arachnida</taxon>
        <taxon>Acari</taxon>
        <taxon>Parasitiformes</taxon>
        <taxon>Ixodida</taxon>
        <taxon>Ixodoidea</taxon>
        <taxon>Ixodidae</taxon>
        <taxon>Hyalomminae</taxon>
        <taxon>Hyalomma</taxon>
    </lineage>
</organism>
<gene>
    <name evidence="1" type="ORF">HPB50_026476</name>
</gene>
<comment type="caution">
    <text evidence="1">The sequence shown here is derived from an EMBL/GenBank/DDBJ whole genome shotgun (WGS) entry which is preliminary data.</text>
</comment>